<comment type="subcellular location">
    <subcellularLocation>
        <location evidence="1">Membrane</location>
        <topology evidence="1">Multi-pass membrane protein</topology>
    </subcellularLocation>
</comment>
<evidence type="ECO:0000256" key="1">
    <source>
        <dbReference type="ARBA" id="ARBA00004141"/>
    </source>
</evidence>
<dbReference type="GO" id="GO:0016020">
    <property type="term" value="C:membrane"/>
    <property type="evidence" value="ECO:0007669"/>
    <property type="project" value="UniProtKB-SubCell"/>
</dbReference>
<dbReference type="AlphaFoldDB" id="A0A0G0WUD0"/>
<dbReference type="Proteomes" id="UP000034163">
    <property type="component" value="Unassembled WGS sequence"/>
</dbReference>
<evidence type="ECO:0000313" key="8">
    <source>
        <dbReference type="Proteomes" id="UP000034163"/>
    </source>
</evidence>
<feature type="transmembrane region" description="Helical" evidence="6">
    <location>
        <begin position="34"/>
        <end position="51"/>
    </location>
</feature>
<keyword evidence="2 6" id="KW-0812">Transmembrane</keyword>
<feature type="region of interest" description="Disordered" evidence="5">
    <location>
        <begin position="1"/>
        <end position="27"/>
    </location>
</feature>
<evidence type="ECO:0000256" key="6">
    <source>
        <dbReference type="SAM" id="Phobius"/>
    </source>
</evidence>
<accession>A0A0G0WUD0</accession>
<proteinExistence type="predicted"/>
<evidence type="ECO:0000256" key="5">
    <source>
        <dbReference type="SAM" id="MobiDB-lite"/>
    </source>
</evidence>
<sequence>MEPNEQPQQEQTQPVPQNNPDNQKPYDIEPNIEAALSYFLTPFSGIAVFILEKENKFVRFHAFQSILFGVVAFGAWSIASALTAVLIGLILIPIVQIATLILWFFLMYKAYKNEEYHLPLLGDIAKQQVNK</sequence>
<name>A0A0G0WUD0_UNCKA</name>
<feature type="transmembrane region" description="Helical" evidence="6">
    <location>
        <begin position="85"/>
        <end position="106"/>
    </location>
</feature>
<feature type="transmembrane region" description="Helical" evidence="6">
    <location>
        <begin position="58"/>
        <end position="79"/>
    </location>
</feature>
<evidence type="ECO:0000256" key="2">
    <source>
        <dbReference type="ARBA" id="ARBA00022692"/>
    </source>
</evidence>
<reference evidence="7 8" key="1">
    <citation type="journal article" date="2015" name="Nature">
        <title>rRNA introns, odd ribosomes, and small enigmatic genomes across a large radiation of phyla.</title>
        <authorList>
            <person name="Brown C.T."/>
            <person name="Hug L.A."/>
            <person name="Thomas B.C."/>
            <person name="Sharon I."/>
            <person name="Castelle C.J."/>
            <person name="Singh A."/>
            <person name="Wilkins M.J."/>
            <person name="Williams K.H."/>
            <person name="Banfield J.F."/>
        </authorList>
    </citation>
    <scope>NUCLEOTIDE SEQUENCE [LARGE SCALE GENOMIC DNA]</scope>
</reference>
<comment type="caution">
    <text evidence="7">The sequence shown here is derived from an EMBL/GenBank/DDBJ whole genome shotgun (WGS) entry which is preliminary data.</text>
</comment>
<evidence type="ECO:0008006" key="9">
    <source>
        <dbReference type="Google" id="ProtNLM"/>
    </source>
</evidence>
<dbReference type="PANTHER" id="PTHR36460">
    <property type="entry name" value="UPF0132 DOMAIN PROTEIN (AFU_ORTHOLOGUE AFUA_3G10255)"/>
    <property type="match status" value="1"/>
</dbReference>
<gene>
    <name evidence="7" type="ORF">UU72_C0023G0010</name>
</gene>
<feature type="compositionally biased region" description="Low complexity" evidence="5">
    <location>
        <begin position="1"/>
        <end position="20"/>
    </location>
</feature>
<dbReference type="Pfam" id="PF09685">
    <property type="entry name" value="MamF_MmsF"/>
    <property type="match status" value="1"/>
</dbReference>
<protein>
    <recommendedName>
        <fullName evidence="9">DUF4870 domain-containing protein</fullName>
    </recommendedName>
</protein>
<keyword evidence="4 6" id="KW-0472">Membrane</keyword>
<keyword evidence="3 6" id="KW-1133">Transmembrane helix</keyword>
<dbReference type="InterPro" id="IPR019109">
    <property type="entry name" value="MamF_MmsF"/>
</dbReference>
<dbReference type="PANTHER" id="PTHR36460:SF1">
    <property type="entry name" value="UPF0132 DOMAIN PROTEIN (AFU_ORTHOLOGUE AFUA_3G10255)"/>
    <property type="match status" value="1"/>
</dbReference>
<dbReference type="EMBL" id="LCBS01000023">
    <property type="protein sequence ID" value="KKS16355.1"/>
    <property type="molecule type" value="Genomic_DNA"/>
</dbReference>
<organism evidence="7 8">
    <name type="scientific">candidate division WWE3 bacterium GW2011_GWB1_41_6</name>
    <dbReference type="NCBI Taxonomy" id="1619112"/>
    <lineage>
        <taxon>Bacteria</taxon>
        <taxon>Katanobacteria</taxon>
    </lineage>
</organism>
<evidence type="ECO:0000256" key="4">
    <source>
        <dbReference type="ARBA" id="ARBA00023136"/>
    </source>
</evidence>
<evidence type="ECO:0000313" key="7">
    <source>
        <dbReference type="EMBL" id="KKS16355.1"/>
    </source>
</evidence>
<evidence type="ECO:0000256" key="3">
    <source>
        <dbReference type="ARBA" id="ARBA00022989"/>
    </source>
</evidence>